<comment type="caution">
    <text evidence="7">The sequence shown here is derived from an EMBL/GenBank/DDBJ whole genome shotgun (WGS) entry which is preliminary data.</text>
</comment>
<gene>
    <name evidence="7" type="ORF">P4O66_013418</name>
</gene>
<protein>
    <recommendedName>
        <fullName evidence="6">Scaffolding anchor of CK1 domain-containing protein</fullName>
    </recommendedName>
</protein>
<comment type="similarity">
    <text evidence="2">Belongs to the FAM83 family.</text>
</comment>
<evidence type="ECO:0000313" key="8">
    <source>
        <dbReference type="Proteomes" id="UP001239994"/>
    </source>
</evidence>
<evidence type="ECO:0000259" key="6">
    <source>
        <dbReference type="Pfam" id="PF07894"/>
    </source>
</evidence>
<name>A0AAD8Z2U0_9TELE</name>
<dbReference type="Gene3D" id="3.30.870.10">
    <property type="entry name" value="Endonuclease Chain A"/>
    <property type="match status" value="1"/>
</dbReference>
<dbReference type="GO" id="GO:0016020">
    <property type="term" value="C:membrane"/>
    <property type="evidence" value="ECO:0007669"/>
    <property type="project" value="TreeGrafter"/>
</dbReference>
<evidence type="ECO:0000256" key="4">
    <source>
        <dbReference type="ARBA" id="ARBA00023212"/>
    </source>
</evidence>
<proteinExistence type="inferred from homology"/>
<dbReference type="AlphaFoldDB" id="A0AAD8Z2U0"/>
<feature type="region of interest" description="Disordered" evidence="5">
    <location>
        <begin position="645"/>
        <end position="689"/>
    </location>
</feature>
<dbReference type="Proteomes" id="UP001239994">
    <property type="component" value="Unassembled WGS sequence"/>
</dbReference>
<dbReference type="InterPro" id="IPR012461">
    <property type="entry name" value="SACK1"/>
</dbReference>
<dbReference type="FunFam" id="3.30.870.10:FF:000004">
    <property type="entry name" value="protein FAM83H isoform X2"/>
    <property type="match status" value="1"/>
</dbReference>
<dbReference type="GO" id="GO:0019901">
    <property type="term" value="F:protein kinase binding"/>
    <property type="evidence" value="ECO:0007669"/>
    <property type="project" value="TreeGrafter"/>
</dbReference>
<comment type="subcellular location">
    <subcellularLocation>
        <location evidence="1">Cytoplasm</location>
        <location evidence="1">Cytoskeleton</location>
    </subcellularLocation>
</comment>
<evidence type="ECO:0000256" key="1">
    <source>
        <dbReference type="ARBA" id="ARBA00004245"/>
    </source>
</evidence>
<accession>A0AAD8Z2U0</accession>
<evidence type="ECO:0000256" key="2">
    <source>
        <dbReference type="ARBA" id="ARBA00006937"/>
    </source>
</evidence>
<feature type="compositionally biased region" description="Basic and acidic residues" evidence="5">
    <location>
        <begin position="665"/>
        <end position="679"/>
    </location>
</feature>
<dbReference type="PANTHER" id="PTHR16181">
    <property type="entry name" value="PROTEIN FAM83A-RELATED"/>
    <property type="match status" value="1"/>
</dbReference>
<feature type="domain" description="Scaffolding anchor of CK1" evidence="6">
    <location>
        <begin position="21"/>
        <end position="287"/>
    </location>
</feature>
<dbReference type="Pfam" id="PF07894">
    <property type="entry name" value="SACK1"/>
    <property type="match status" value="1"/>
</dbReference>
<evidence type="ECO:0000256" key="3">
    <source>
        <dbReference type="ARBA" id="ARBA00022490"/>
    </source>
</evidence>
<evidence type="ECO:0000313" key="7">
    <source>
        <dbReference type="EMBL" id="KAK1791399.1"/>
    </source>
</evidence>
<dbReference type="SUPFAM" id="SSF56024">
    <property type="entry name" value="Phospholipase D/nuclease"/>
    <property type="match status" value="1"/>
</dbReference>
<dbReference type="PANTHER" id="PTHR16181:SF29">
    <property type="entry name" value="PROTEIN FAM83A-RELATED"/>
    <property type="match status" value="1"/>
</dbReference>
<keyword evidence="4" id="KW-0206">Cytoskeleton</keyword>
<dbReference type="GO" id="GO:0005856">
    <property type="term" value="C:cytoskeleton"/>
    <property type="evidence" value="ECO:0007669"/>
    <property type="project" value="UniProtKB-SubCell"/>
</dbReference>
<feature type="compositionally biased region" description="Polar residues" evidence="5">
    <location>
        <begin position="648"/>
        <end position="659"/>
    </location>
</feature>
<sequence length="936" mass="107396">MIQAMMESNLSLLSSLKEELKPEDYVQPHYKEAYRLAIDCLVSDGKNVYQEFIKAQNIVNFLSEDEIHFITQNSVQPPVINHTEDTDGPRDEEVSSGTYWPMHSDAPAPDLELGWPEAMHNTLQTNIDLLYHPPRLNSPTIKEVVRKHIQDARQVIAIAMDVFTDVDIFKEVVDASVRGIPVYILLDQVHFKSFLHMVANHDIQIQKLRNMKVRTVKGVEYLCRSGAKFNGAMEQKFILVDCQKVFFGSYSFMWSYEKIHLSMVQVITGRLVESYDEEFRTLYARSTIPAEFQPQEVLSDRRMNGKMDGYLGHPTKPFERSDHLRHTLDSVYRQTCERQPGFRNTMEELPLSISHHSRFLQEAMDFTKRHSYAGERREPSYILQNSRYGSSNWNVTEDSRRYGENHYPNAVEDPYESSRLTLMNRNANLRQSYHGNDKQVLAMQQNLPSLANTSKSFMRTWRIESYLNKSDIHTGEVHDYLDQYEIENKSAPLMASRLRSSLVFKSTIPEQPETNSYINDSSSSLRREDQVGIQPGSQYYSSAQWNQMGLKDNHMQPDDFMFKRRSTQMLDHSGNNINYGSERDTVYASLGRAKSQLQAKDPELSQGNLYKRHSVADPRYNTFNSNKGSSSHIYGSLLRRQTEKNVIGKNSKNEGYSQNLKKDHRSVSHHDFKRADSKDTPCTAWQEPPSRTMSTTVFELKAKEQSQPNSLSSPQFFKKSTKKIKYFLNIPDRREDSPKRKNIFSSKVTGSSDTILADEEEFKALQDEEQQGCTNISMKSTDSNKLKRENERISGRGIHTVAVTGVSSAPRFATEEIDGSLASNGSVKTLVQHGANTQNERSALSQSMGQWQRDRIVANRLYSRYEPLCSFETKRTSSGQGNTLPSHTSDIHRSSLLTRGNTSTDRISNIAQHTHVHDNKLGRFIQRVGHFINKNK</sequence>
<dbReference type="InterPro" id="IPR050944">
    <property type="entry name" value="FAM83"/>
</dbReference>
<dbReference type="GO" id="GO:0007165">
    <property type="term" value="P:signal transduction"/>
    <property type="evidence" value="ECO:0007669"/>
    <property type="project" value="TreeGrafter"/>
</dbReference>
<keyword evidence="8" id="KW-1185">Reference proteome</keyword>
<evidence type="ECO:0000256" key="5">
    <source>
        <dbReference type="SAM" id="MobiDB-lite"/>
    </source>
</evidence>
<reference evidence="7" key="1">
    <citation type="submission" date="2023-03" db="EMBL/GenBank/DDBJ databases">
        <title>Electrophorus voltai genome.</title>
        <authorList>
            <person name="Bian C."/>
        </authorList>
    </citation>
    <scope>NUCLEOTIDE SEQUENCE</scope>
    <source>
        <strain evidence="7">CB-2022</strain>
        <tissue evidence="7">Muscle</tissue>
    </source>
</reference>
<dbReference type="GO" id="GO:0005737">
    <property type="term" value="C:cytoplasm"/>
    <property type="evidence" value="ECO:0007669"/>
    <property type="project" value="TreeGrafter"/>
</dbReference>
<organism evidence="7 8">
    <name type="scientific">Electrophorus voltai</name>
    <dbReference type="NCBI Taxonomy" id="2609070"/>
    <lineage>
        <taxon>Eukaryota</taxon>
        <taxon>Metazoa</taxon>
        <taxon>Chordata</taxon>
        <taxon>Craniata</taxon>
        <taxon>Vertebrata</taxon>
        <taxon>Euteleostomi</taxon>
        <taxon>Actinopterygii</taxon>
        <taxon>Neopterygii</taxon>
        <taxon>Teleostei</taxon>
        <taxon>Ostariophysi</taxon>
        <taxon>Gymnotiformes</taxon>
        <taxon>Gymnotoidei</taxon>
        <taxon>Gymnotidae</taxon>
        <taxon>Electrophorus</taxon>
    </lineage>
</organism>
<keyword evidence="3" id="KW-0963">Cytoplasm</keyword>
<dbReference type="EMBL" id="JAROKS010000020">
    <property type="protein sequence ID" value="KAK1791399.1"/>
    <property type="molecule type" value="Genomic_DNA"/>
</dbReference>